<dbReference type="PANTHER" id="PTHR14871">
    <property type="entry name" value="DYNEIN REGULATORY COMPLEX PROTEIN 9"/>
    <property type="match status" value="1"/>
</dbReference>
<accession>A0A5B8MFZ6</accession>
<dbReference type="Proteomes" id="UP000316726">
    <property type="component" value="Chromosome 2"/>
</dbReference>
<dbReference type="CDD" id="cd23767">
    <property type="entry name" value="IQCD"/>
    <property type="match status" value="1"/>
</dbReference>
<evidence type="ECO:0000256" key="6">
    <source>
        <dbReference type="SAM" id="Coils"/>
    </source>
</evidence>
<evidence type="ECO:0000256" key="2">
    <source>
        <dbReference type="ARBA" id="ARBA00004316"/>
    </source>
</evidence>
<comment type="subcellular location">
    <subcellularLocation>
        <location evidence="2">Cell projection</location>
    </subcellularLocation>
    <subcellularLocation>
        <location evidence="1">Cytoplasm</location>
        <location evidence="1">Cytoskeleton</location>
    </subcellularLocation>
</comment>
<dbReference type="GO" id="GO:0005737">
    <property type="term" value="C:cytoplasm"/>
    <property type="evidence" value="ECO:0007669"/>
    <property type="project" value="TreeGrafter"/>
</dbReference>
<evidence type="ECO:0000256" key="4">
    <source>
        <dbReference type="ARBA" id="ARBA00023212"/>
    </source>
</evidence>
<feature type="coiled-coil region" evidence="6">
    <location>
        <begin position="195"/>
        <end position="348"/>
    </location>
</feature>
<dbReference type="PROSITE" id="PS50096">
    <property type="entry name" value="IQ"/>
    <property type="match status" value="1"/>
</dbReference>
<keyword evidence="4" id="KW-0206">Cytoskeleton</keyword>
<keyword evidence="3" id="KW-0963">Cytoplasm</keyword>
<organism evidence="8 9">
    <name type="scientific">Chloropicon primus</name>
    <dbReference type="NCBI Taxonomy" id="1764295"/>
    <lineage>
        <taxon>Eukaryota</taxon>
        <taxon>Viridiplantae</taxon>
        <taxon>Chlorophyta</taxon>
        <taxon>Chloropicophyceae</taxon>
        <taxon>Chloropicales</taxon>
        <taxon>Chloropicaceae</taxon>
        <taxon>Chloropicon</taxon>
    </lineage>
</organism>
<dbReference type="STRING" id="1764295.A0A5B8MFZ6"/>
<dbReference type="PANTHER" id="PTHR14871:SF1">
    <property type="entry name" value="DYNEIN REGULATORY COMPLEX PROTEIN 9"/>
    <property type="match status" value="1"/>
</dbReference>
<evidence type="ECO:0000256" key="5">
    <source>
        <dbReference type="ARBA" id="ARBA00023273"/>
    </source>
</evidence>
<keyword evidence="9" id="KW-1185">Reference proteome</keyword>
<dbReference type="InterPro" id="IPR042618">
    <property type="entry name" value="IQCG"/>
</dbReference>
<evidence type="ECO:0000313" key="9">
    <source>
        <dbReference type="Proteomes" id="UP000316726"/>
    </source>
</evidence>
<dbReference type="GO" id="GO:0005856">
    <property type="term" value="C:cytoskeleton"/>
    <property type="evidence" value="ECO:0007669"/>
    <property type="project" value="UniProtKB-SubCell"/>
</dbReference>
<feature type="compositionally biased region" description="Basic residues" evidence="7">
    <location>
        <begin position="388"/>
        <end position="399"/>
    </location>
</feature>
<feature type="region of interest" description="Disordered" evidence="7">
    <location>
        <begin position="379"/>
        <end position="399"/>
    </location>
</feature>
<evidence type="ECO:0000313" key="8">
    <source>
        <dbReference type="EMBL" id="QDZ18585.1"/>
    </source>
</evidence>
<sequence>MVEALAEEAEEQHKREYVAETIQFESPLDAAHIYNVFQEASEKLALVGSITIDPEVQGYELSQAIGVEIIRVIQEQQDLEKEFKVLILERAGLKNTGNKIKVKDNQEKLFAVTEKLRKASQLLSRNLKDNPNVLDNMAKVDAERQSIQQLLSLCLSQLVTSNSISALSEEVAEDEKRQRVTEHIINREKAASLAVRELKAQITEEREKHEQEISERKKALAELKETLKEIKTQASVDNAYNEREMDAQNRTEKRLQQASLEDLKEDIRHLRTRVEIEKKVHEDNVDFLQRKHSFMQEEALNWMQKHENDTAAKEKEIEILKLNHQRDAVKLKELEKKYKDELANKEKKNFMNFEQDPDEVERFNRAATKIQALYRSYKTRAAQAAAKPSKKGKKGKKKQ</sequence>
<proteinExistence type="predicted"/>
<protein>
    <submittedName>
        <fullName evidence="8">Uncharacterized protein</fullName>
    </submittedName>
</protein>
<keyword evidence="5" id="KW-0966">Cell projection</keyword>
<dbReference type="EMBL" id="CP031035">
    <property type="protein sequence ID" value="QDZ18585.1"/>
    <property type="molecule type" value="Genomic_DNA"/>
</dbReference>
<reference evidence="8 9" key="1">
    <citation type="submission" date="2018-07" db="EMBL/GenBank/DDBJ databases">
        <title>The complete nuclear genome of the prasinophyte Chloropicon primus (CCMP1205).</title>
        <authorList>
            <person name="Pombert J.-F."/>
            <person name="Otis C."/>
            <person name="Turmel M."/>
            <person name="Lemieux C."/>
        </authorList>
    </citation>
    <scope>NUCLEOTIDE SEQUENCE [LARGE SCALE GENOMIC DNA]</scope>
    <source>
        <strain evidence="8 9">CCMP1205</strain>
    </source>
</reference>
<evidence type="ECO:0000256" key="7">
    <source>
        <dbReference type="SAM" id="MobiDB-lite"/>
    </source>
</evidence>
<dbReference type="AlphaFoldDB" id="A0A5B8MFZ6"/>
<gene>
    <name evidence="8" type="ORF">A3770_02p11030</name>
</gene>
<dbReference type="GO" id="GO:0031514">
    <property type="term" value="C:motile cilium"/>
    <property type="evidence" value="ECO:0007669"/>
    <property type="project" value="TreeGrafter"/>
</dbReference>
<keyword evidence="6" id="KW-0175">Coiled coil</keyword>
<evidence type="ECO:0000256" key="1">
    <source>
        <dbReference type="ARBA" id="ARBA00004245"/>
    </source>
</evidence>
<dbReference type="OrthoDB" id="10254713at2759"/>
<evidence type="ECO:0000256" key="3">
    <source>
        <dbReference type="ARBA" id="ARBA00022490"/>
    </source>
</evidence>
<dbReference type="GO" id="GO:0044782">
    <property type="term" value="P:cilium organization"/>
    <property type="evidence" value="ECO:0007669"/>
    <property type="project" value="TreeGrafter"/>
</dbReference>
<name>A0A5B8MFZ6_9CHLO</name>